<dbReference type="AlphaFoldDB" id="A0AA41L0C0"/>
<evidence type="ECO:0000313" key="4">
    <source>
        <dbReference type="EMBL" id="MCP2010656.1"/>
    </source>
</evidence>
<dbReference type="Proteomes" id="UP001155901">
    <property type="component" value="Unassembled WGS sequence"/>
</dbReference>
<organism evidence="3 5">
    <name type="scientific">Duganella violaceipulchra</name>
    <dbReference type="NCBI Taxonomy" id="2849652"/>
    <lineage>
        <taxon>Bacteria</taxon>
        <taxon>Pseudomonadati</taxon>
        <taxon>Pseudomonadota</taxon>
        <taxon>Betaproteobacteria</taxon>
        <taxon>Burkholderiales</taxon>
        <taxon>Oxalobacteraceae</taxon>
        <taxon>Telluria group</taxon>
        <taxon>Duganella</taxon>
    </lineage>
</organism>
<reference evidence="4" key="2">
    <citation type="submission" date="2022-03" db="EMBL/GenBank/DDBJ databases">
        <title>Genome Encyclopedia of Bacteria and Archaea VI: Functional Genomics of Type Strains.</title>
        <authorList>
            <person name="Whitman W."/>
        </authorList>
    </citation>
    <scope>NUCLEOTIDE SEQUENCE</scope>
    <source>
        <strain evidence="4">HSC-15S17</strain>
    </source>
</reference>
<dbReference type="Proteomes" id="UP001162889">
    <property type="component" value="Unassembled WGS sequence"/>
</dbReference>
<dbReference type="GO" id="GO:0050918">
    <property type="term" value="P:positive chemotaxis"/>
    <property type="evidence" value="ECO:0007669"/>
    <property type="project" value="TreeGrafter"/>
</dbReference>
<dbReference type="EMBL" id="JALJZU010000009">
    <property type="protein sequence ID" value="MCP2010656.1"/>
    <property type="molecule type" value="Genomic_DNA"/>
</dbReference>
<evidence type="ECO:0000259" key="2">
    <source>
        <dbReference type="Pfam" id="PF01052"/>
    </source>
</evidence>
<dbReference type="PANTHER" id="PTHR30034">
    <property type="entry name" value="FLAGELLAR MOTOR SWITCH PROTEIN FLIM"/>
    <property type="match status" value="1"/>
</dbReference>
<name>A0AA41L0C0_9BURK</name>
<feature type="domain" description="Flagellar motor switch protein FliN-like C-terminal" evidence="2">
    <location>
        <begin position="265"/>
        <end position="332"/>
    </location>
</feature>
<protein>
    <submittedName>
        <fullName evidence="4">Type III secretion protein Q</fullName>
    </submittedName>
    <submittedName>
        <fullName evidence="3">Type III secretion system cytoplasmic ring protein SctQ</fullName>
    </submittedName>
</protein>
<evidence type="ECO:0000313" key="5">
    <source>
        <dbReference type="Proteomes" id="UP001155901"/>
    </source>
</evidence>
<evidence type="ECO:0000313" key="3">
    <source>
        <dbReference type="EMBL" id="MBV6322451.1"/>
    </source>
</evidence>
<dbReference type="GO" id="GO:0071978">
    <property type="term" value="P:bacterial-type flagellum-dependent swarming motility"/>
    <property type="evidence" value="ECO:0007669"/>
    <property type="project" value="TreeGrafter"/>
</dbReference>
<dbReference type="Pfam" id="PF01052">
    <property type="entry name" value="FliMN_C"/>
    <property type="match status" value="1"/>
</dbReference>
<accession>A0AA41L0C0</accession>
<dbReference type="EMBL" id="JAHTGR010000008">
    <property type="protein sequence ID" value="MBV6322451.1"/>
    <property type="molecule type" value="Genomic_DNA"/>
</dbReference>
<dbReference type="NCBIfam" id="TIGR02551">
    <property type="entry name" value="SpaO_YscQ"/>
    <property type="match status" value="1"/>
</dbReference>
<comment type="similarity">
    <text evidence="1">Belongs to the FliN/MopA/SpaO family.</text>
</comment>
<comment type="caution">
    <text evidence="3">The sequence shown here is derived from an EMBL/GenBank/DDBJ whole genome shotgun (WGS) entry which is preliminary data.</text>
</comment>
<keyword evidence="6" id="KW-1185">Reference proteome</keyword>
<proteinExistence type="inferred from homology"/>
<evidence type="ECO:0000256" key="1">
    <source>
        <dbReference type="ARBA" id="ARBA00009226"/>
    </source>
</evidence>
<gene>
    <name evidence="3" type="primary">sctQ</name>
    <name evidence="3" type="ORF">KVP70_16030</name>
    <name evidence="4" type="ORF">L1274_004398</name>
</gene>
<dbReference type="RefSeq" id="WP_217943221.1">
    <property type="nucleotide sequence ID" value="NZ_JAHTGR010000008.1"/>
</dbReference>
<dbReference type="InterPro" id="IPR013385">
    <property type="entry name" value="T3SS_SpaO/YscQ/SpaO"/>
</dbReference>
<dbReference type="PANTHER" id="PTHR30034:SF6">
    <property type="entry name" value="YOP PROTEINS TRANSLOCATION PROTEIN Q"/>
    <property type="match status" value="1"/>
</dbReference>
<dbReference type="GO" id="GO:0030254">
    <property type="term" value="P:protein secretion by the type III secretion system"/>
    <property type="evidence" value="ECO:0007669"/>
    <property type="project" value="InterPro"/>
</dbReference>
<evidence type="ECO:0000313" key="6">
    <source>
        <dbReference type="Proteomes" id="UP001162889"/>
    </source>
</evidence>
<sequence>MRRLAGAWVRLRRRVGLGLEWRARDSECPWLRFELSWVRNSDDRPGNGTPCVALHTANGPLQLSGFALVHLGSGIALDPHWPTAALQDMARLAYSRLDSELSAALGGDAECRAEADGVALVEGVDLLLTLVGRCGERHCFGLRAAAATALRWLEHERWRPRPSDAMPHLLADLPCRGRLWLGSTCLAQRELSSLRPGDAIRIEHCHLDANGRGRIKLGPLHLDVSAAPDGAGAVLFQSWGVPFMHDDSIEFSAGDNENLAPSAAMDELQISLDFTAGRTQMSLGQLRALAVGDAIQLGLAARPAVNILANGRCIGSGELVDVDGALAVEVLSLTLT</sequence>
<dbReference type="InterPro" id="IPR001543">
    <property type="entry name" value="FliN-like_C"/>
</dbReference>
<reference evidence="3" key="1">
    <citation type="submission" date="2021-07" db="EMBL/GenBank/DDBJ databases">
        <title>Characterization of violacein-producing bacteria and related species.</title>
        <authorList>
            <person name="Wilson H.S."/>
            <person name="De Leon M.E."/>
        </authorList>
    </citation>
    <scope>NUCLEOTIDE SEQUENCE</scope>
    <source>
        <strain evidence="3">HSC-15S17</strain>
    </source>
</reference>